<gene>
    <name evidence="4" type="ORF">SSX86_023110</name>
</gene>
<sequence length="459" mass="52207">MAGDDGWTTVHRKKNRNPNPNGKYSWPENTISYFISNLPEGCSREELWTECERFGKVIDVFVSKKKGKAGSLFAFVKFEEKDVQNKWTLERVLGKIKLRGCILSANIERYDREGKPTRPSPDPGSLPQMTKKPHNVWSRLGVNHHASNSQSVRNRLGDNGVKNLSSDESKGSFLDVVKGDSKCRRLSIPEMEFPAPKKWMKAALVGRAIDMQTLNNLHTKIKDEGFRRCKFRYPGGLQVIITFPDGEEAEVFLECMRYRTDIFSKIDRWEGQKIPYERIAWIHVIGIPPHLWDSSVFIKVGKLFGEVVFVPEVDDLDVNLSWNRLCIVRRCIDPVDESFQVDWGDQNFRCRVTEVTEDWLPDFAWQQPGISNSPTTMDVPPAKLRDDAPCSHAEDELLMGGRSQDNDEALESGTRRRKLVEREDSLDIINNNNSAENSKNAGSDNFDAEVSSQDSSGPP</sequence>
<evidence type="ECO:0000313" key="5">
    <source>
        <dbReference type="Proteomes" id="UP001408789"/>
    </source>
</evidence>
<feature type="domain" description="RRM" evidence="3">
    <location>
        <begin position="31"/>
        <end position="110"/>
    </location>
</feature>
<dbReference type="PROSITE" id="PS50102">
    <property type="entry name" value="RRM"/>
    <property type="match status" value="1"/>
</dbReference>
<feature type="region of interest" description="Disordered" evidence="2">
    <location>
        <begin position="365"/>
        <end position="459"/>
    </location>
</feature>
<feature type="region of interest" description="Disordered" evidence="2">
    <location>
        <begin position="112"/>
        <end position="132"/>
    </location>
</feature>
<dbReference type="PANTHER" id="PTHR34427:SF5">
    <property type="entry name" value="DUF4283 DOMAIN-CONTAINING PROTEIN"/>
    <property type="match status" value="1"/>
</dbReference>
<name>A0AAP0CK95_9ASTR</name>
<evidence type="ECO:0000313" key="4">
    <source>
        <dbReference type="EMBL" id="KAK9058270.1"/>
    </source>
</evidence>
<dbReference type="InterPro" id="IPR035979">
    <property type="entry name" value="RBD_domain_sf"/>
</dbReference>
<accession>A0AAP0CK95</accession>
<dbReference type="AlphaFoldDB" id="A0AAP0CK95"/>
<feature type="compositionally biased region" description="Low complexity" evidence="2">
    <location>
        <begin position="430"/>
        <end position="441"/>
    </location>
</feature>
<keyword evidence="1" id="KW-0694">RNA-binding</keyword>
<dbReference type="CDD" id="cd00590">
    <property type="entry name" value="RRM_SF"/>
    <property type="match status" value="1"/>
</dbReference>
<reference evidence="4 5" key="1">
    <citation type="submission" date="2024-04" db="EMBL/GenBank/DDBJ databases">
        <title>The reference genome of an endangered Asteraceae, Deinandra increscens subsp. villosa, native to the Central Coast of California.</title>
        <authorList>
            <person name="Guilliams M."/>
            <person name="Hasenstab-Lehman K."/>
            <person name="Meyer R."/>
            <person name="Mcevoy S."/>
        </authorList>
    </citation>
    <scope>NUCLEOTIDE SEQUENCE [LARGE SCALE GENOMIC DNA]</scope>
    <source>
        <tissue evidence="4">Leaf</tissue>
    </source>
</reference>
<keyword evidence="5" id="KW-1185">Reference proteome</keyword>
<dbReference type="Pfam" id="PF00076">
    <property type="entry name" value="RRM_1"/>
    <property type="match status" value="1"/>
</dbReference>
<dbReference type="PANTHER" id="PTHR34427">
    <property type="entry name" value="DUF4283 DOMAIN PROTEIN"/>
    <property type="match status" value="1"/>
</dbReference>
<evidence type="ECO:0000256" key="1">
    <source>
        <dbReference type="PROSITE-ProRule" id="PRU00176"/>
    </source>
</evidence>
<dbReference type="Gene3D" id="3.30.70.330">
    <property type="match status" value="1"/>
</dbReference>
<proteinExistence type="predicted"/>
<dbReference type="InterPro" id="IPR000504">
    <property type="entry name" value="RRM_dom"/>
</dbReference>
<dbReference type="SUPFAM" id="SSF54928">
    <property type="entry name" value="RNA-binding domain, RBD"/>
    <property type="match status" value="1"/>
</dbReference>
<protein>
    <recommendedName>
        <fullName evidence="3">RRM domain-containing protein</fullName>
    </recommendedName>
</protein>
<dbReference type="EMBL" id="JBCNJP010000023">
    <property type="protein sequence ID" value="KAK9058270.1"/>
    <property type="molecule type" value="Genomic_DNA"/>
</dbReference>
<evidence type="ECO:0000256" key="2">
    <source>
        <dbReference type="SAM" id="MobiDB-lite"/>
    </source>
</evidence>
<feature type="compositionally biased region" description="Basic and acidic residues" evidence="2">
    <location>
        <begin position="383"/>
        <end position="395"/>
    </location>
</feature>
<evidence type="ECO:0000259" key="3">
    <source>
        <dbReference type="PROSITE" id="PS50102"/>
    </source>
</evidence>
<dbReference type="InterPro" id="IPR012677">
    <property type="entry name" value="Nucleotide-bd_a/b_plait_sf"/>
</dbReference>
<organism evidence="4 5">
    <name type="scientific">Deinandra increscens subsp. villosa</name>
    <dbReference type="NCBI Taxonomy" id="3103831"/>
    <lineage>
        <taxon>Eukaryota</taxon>
        <taxon>Viridiplantae</taxon>
        <taxon>Streptophyta</taxon>
        <taxon>Embryophyta</taxon>
        <taxon>Tracheophyta</taxon>
        <taxon>Spermatophyta</taxon>
        <taxon>Magnoliopsida</taxon>
        <taxon>eudicotyledons</taxon>
        <taxon>Gunneridae</taxon>
        <taxon>Pentapetalae</taxon>
        <taxon>asterids</taxon>
        <taxon>campanulids</taxon>
        <taxon>Asterales</taxon>
        <taxon>Asteraceae</taxon>
        <taxon>Asteroideae</taxon>
        <taxon>Heliantheae alliance</taxon>
        <taxon>Madieae</taxon>
        <taxon>Madiinae</taxon>
        <taxon>Deinandra</taxon>
    </lineage>
</organism>
<feature type="compositionally biased region" description="Polar residues" evidence="2">
    <location>
        <begin position="450"/>
        <end position="459"/>
    </location>
</feature>
<dbReference type="Proteomes" id="UP001408789">
    <property type="component" value="Unassembled WGS sequence"/>
</dbReference>
<comment type="caution">
    <text evidence="4">The sequence shown here is derived from an EMBL/GenBank/DDBJ whole genome shotgun (WGS) entry which is preliminary data.</text>
</comment>
<feature type="region of interest" description="Disordered" evidence="2">
    <location>
        <begin position="1"/>
        <end position="23"/>
    </location>
</feature>
<dbReference type="GO" id="GO:0003723">
    <property type="term" value="F:RNA binding"/>
    <property type="evidence" value="ECO:0007669"/>
    <property type="project" value="UniProtKB-UniRule"/>
</dbReference>
<dbReference type="SMART" id="SM00360">
    <property type="entry name" value="RRM"/>
    <property type="match status" value="1"/>
</dbReference>